<dbReference type="AlphaFoldDB" id="A0A256GR76"/>
<protein>
    <submittedName>
        <fullName evidence="1">Uncharacterized protein</fullName>
    </submittedName>
</protein>
<proteinExistence type="predicted"/>
<organism evidence="1 2">
    <name type="scientific">Brucella lupini</name>
    <dbReference type="NCBI Taxonomy" id="255457"/>
    <lineage>
        <taxon>Bacteria</taxon>
        <taxon>Pseudomonadati</taxon>
        <taxon>Pseudomonadota</taxon>
        <taxon>Alphaproteobacteria</taxon>
        <taxon>Hyphomicrobiales</taxon>
        <taxon>Brucellaceae</taxon>
        <taxon>Brucella/Ochrobactrum group</taxon>
        <taxon>Brucella</taxon>
    </lineage>
</organism>
<reference evidence="1 2" key="1">
    <citation type="submission" date="2017-07" db="EMBL/GenBank/DDBJ databases">
        <title>Draft genome of Ochrobactrum lupini type strain LUP21.</title>
        <authorList>
            <person name="Krzyzanowska D.M."/>
            <person name="Jafra S."/>
        </authorList>
    </citation>
    <scope>NUCLEOTIDE SEQUENCE [LARGE SCALE GENOMIC DNA]</scope>
    <source>
        <strain evidence="1 2">LUP21</strain>
    </source>
</reference>
<gene>
    <name evidence="1" type="ORF">CES86_2238</name>
</gene>
<sequence length="75" mass="8340">MLSRTSYPETGPQIRATRPKAFNTCQGPAFPIVHLSKRLPTQCVRAALRVSASTPLCPKPSHAFQDVCRPARFFK</sequence>
<dbReference type="Proteomes" id="UP000216363">
    <property type="component" value="Unassembled WGS sequence"/>
</dbReference>
<comment type="caution">
    <text evidence="1">The sequence shown here is derived from an EMBL/GenBank/DDBJ whole genome shotgun (WGS) entry which is preliminary data.</text>
</comment>
<evidence type="ECO:0000313" key="2">
    <source>
        <dbReference type="Proteomes" id="UP000216363"/>
    </source>
</evidence>
<name>A0A256GR76_9HYPH</name>
<accession>A0A256GR76</accession>
<dbReference type="EMBL" id="NNRN01000046">
    <property type="protein sequence ID" value="OYR29674.1"/>
    <property type="molecule type" value="Genomic_DNA"/>
</dbReference>
<evidence type="ECO:0000313" key="1">
    <source>
        <dbReference type="EMBL" id="OYR29674.1"/>
    </source>
</evidence>